<keyword evidence="4 5" id="KW-0472">Membrane</keyword>
<dbReference type="PANTHER" id="PTHR43394:SF1">
    <property type="entry name" value="ATP-BINDING CASSETTE SUB-FAMILY B MEMBER 10, MITOCHONDRIAL"/>
    <property type="match status" value="1"/>
</dbReference>
<dbReference type="SUPFAM" id="SSF90123">
    <property type="entry name" value="ABC transporter transmembrane region"/>
    <property type="match status" value="1"/>
</dbReference>
<comment type="caution">
    <text evidence="7">The sequence shown here is derived from an EMBL/GenBank/DDBJ whole genome shotgun (WGS) entry which is preliminary data.</text>
</comment>
<dbReference type="InterPro" id="IPR011527">
    <property type="entry name" value="ABC1_TM_dom"/>
</dbReference>
<dbReference type="GO" id="GO:0005886">
    <property type="term" value="C:plasma membrane"/>
    <property type="evidence" value="ECO:0007669"/>
    <property type="project" value="UniProtKB-SubCell"/>
</dbReference>
<dbReference type="InterPro" id="IPR036640">
    <property type="entry name" value="ABC1_TM_sf"/>
</dbReference>
<keyword evidence="3 5" id="KW-1133">Transmembrane helix</keyword>
<feature type="transmembrane region" description="Helical" evidence="5">
    <location>
        <begin position="23"/>
        <end position="48"/>
    </location>
</feature>
<dbReference type="InterPro" id="IPR039421">
    <property type="entry name" value="Type_1_exporter"/>
</dbReference>
<evidence type="ECO:0000256" key="4">
    <source>
        <dbReference type="ARBA" id="ARBA00023136"/>
    </source>
</evidence>
<reference evidence="7" key="1">
    <citation type="submission" date="2019-11" db="EMBL/GenBank/DDBJ databases">
        <title>Microbial mats filling the niche in hypersaline microbial mats.</title>
        <authorList>
            <person name="Wong H.L."/>
            <person name="Macleod F.I."/>
            <person name="White R.A. III"/>
            <person name="Burns B.P."/>
        </authorList>
    </citation>
    <scope>NUCLEOTIDE SEQUENCE</scope>
    <source>
        <strain evidence="7">Rbin_158</strain>
    </source>
</reference>
<gene>
    <name evidence="7" type="ORF">GF339_15725</name>
</gene>
<dbReference type="EMBL" id="WJJP01000518">
    <property type="protein sequence ID" value="MBD3326034.1"/>
    <property type="molecule type" value="Genomic_DNA"/>
</dbReference>
<protein>
    <submittedName>
        <fullName evidence="7">ABC transporter permease</fullName>
    </submittedName>
</protein>
<keyword evidence="2 5" id="KW-0812">Transmembrane</keyword>
<evidence type="ECO:0000256" key="3">
    <source>
        <dbReference type="ARBA" id="ARBA00022989"/>
    </source>
</evidence>
<organism evidence="7 8">
    <name type="scientific">candidate division KSB3 bacterium</name>
    <dbReference type="NCBI Taxonomy" id="2044937"/>
    <lineage>
        <taxon>Bacteria</taxon>
        <taxon>candidate division KSB3</taxon>
    </lineage>
</organism>
<evidence type="ECO:0000256" key="1">
    <source>
        <dbReference type="ARBA" id="ARBA00004651"/>
    </source>
</evidence>
<name>A0A9D5JXB8_9BACT</name>
<feature type="domain" description="ABC transmembrane type-1" evidence="6">
    <location>
        <begin position="24"/>
        <end position="165"/>
    </location>
</feature>
<dbReference type="Gene3D" id="1.20.1560.10">
    <property type="entry name" value="ABC transporter type 1, transmembrane domain"/>
    <property type="match status" value="1"/>
</dbReference>
<evidence type="ECO:0000256" key="5">
    <source>
        <dbReference type="SAM" id="Phobius"/>
    </source>
</evidence>
<comment type="subcellular location">
    <subcellularLocation>
        <location evidence="1">Cell membrane</location>
        <topology evidence="1">Multi-pass membrane protein</topology>
    </subcellularLocation>
</comment>
<evidence type="ECO:0000313" key="7">
    <source>
        <dbReference type="EMBL" id="MBD3326034.1"/>
    </source>
</evidence>
<evidence type="ECO:0000313" key="8">
    <source>
        <dbReference type="Proteomes" id="UP000649604"/>
    </source>
</evidence>
<dbReference type="PROSITE" id="PS50929">
    <property type="entry name" value="ABC_TM1F"/>
    <property type="match status" value="1"/>
</dbReference>
<dbReference type="GO" id="GO:0005524">
    <property type="term" value="F:ATP binding"/>
    <property type="evidence" value="ECO:0007669"/>
    <property type="project" value="InterPro"/>
</dbReference>
<evidence type="ECO:0000256" key="2">
    <source>
        <dbReference type="ARBA" id="ARBA00022692"/>
    </source>
</evidence>
<dbReference type="GO" id="GO:0015421">
    <property type="term" value="F:ABC-type oligopeptide transporter activity"/>
    <property type="evidence" value="ECO:0007669"/>
    <property type="project" value="TreeGrafter"/>
</dbReference>
<accession>A0A9D5JXB8</accession>
<dbReference type="Pfam" id="PF00664">
    <property type="entry name" value="ABC_membrane"/>
    <property type="match status" value="1"/>
</dbReference>
<dbReference type="PANTHER" id="PTHR43394">
    <property type="entry name" value="ATP-DEPENDENT PERMEASE MDL1, MITOCHONDRIAL"/>
    <property type="match status" value="1"/>
</dbReference>
<dbReference type="AlphaFoldDB" id="A0A9D5JXB8"/>
<proteinExistence type="predicted"/>
<sequence length="165" mass="18520">MPHESLDIYKRLLAYTKPYTSKIVLSLVCSLVVGGSTALSALIVKTVVDEIFMNKDHVMLFYIPFVVMGLVGLKGLASFGQVYSIEYVGQRVIFHLRDELYRHLQTLSMNFFAHNQSGTLVSRITNDVNLLQTAAATIIAEAIRHGFTTIALLAVVFYRHWKLAL</sequence>
<feature type="transmembrane region" description="Helical" evidence="5">
    <location>
        <begin position="60"/>
        <end position="83"/>
    </location>
</feature>
<feature type="non-terminal residue" evidence="7">
    <location>
        <position position="165"/>
    </location>
</feature>
<dbReference type="Proteomes" id="UP000649604">
    <property type="component" value="Unassembled WGS sequence"/>
</dbReference>
<evidence type="ECO:0000259" key="6">
    <source>
        <dbReference type="PROSITE" id="PS50929"/>
    </source>
</evidence>